<proteinExistence type="predicted"/>
<dbReference type="Gene3D" id="3.40.50.300">
    <property type="entry name" value="P-loop containing nucleotide triphosphate hydrolases"/>
    <property type="match status" value="1"/>
</dbReference>
<protein>
    <recommendedName>
        <fullName evidence="1">Dynamin N-terminal domain-containing protein</fullName>
    </recommendedName>
</protein>
<evidence type="ECO:0000313" key="2">
    <source>
        <dbReference type="EMBL" id="CAH3163741.1"/>
    </source>
</evidence>
<dbReference type="EMBL" id="CALNXK010000127">
    <property type="protein sequence ID" value="CAH3163741.1"/>
    <property type="molecule type" value="Genomic_DNA"/>
</dbReference>
<gene>
    <name evidence="2" type="ORF">PLOB_00005993</name>
</gene>
<sequence>MAQQGPPRTGLTHKTSITDLVKDLELLRVDTKDYGESMDSMGRALDLRIEELKTNNGTLLEGYNKIVKDLKQTHKQRHALKDCYSKIKKVLSNTQGISLQEEADFRNRAEKCNKDLKNKKFTVLVAGETSAGKSSLINLLLNEQVLPTGLLENTRTICEISYGAKQEAVIHFAREGTPSLILGNIKSDTLKQYIEKPTSHRDWCKKIEIKIPNSLLKVI</sequence>
<dbReference type="InterPro" id="IPR027417">
    <property type="entry name" value="P-loop_NTPase"/>
</dbReference>
<dbReference type="PANTHER" id="PTHR26392">
    <property type="entry name" value="MITOGEN-ACTIVATED PROTEIN KINASE KINASE KINASE 7-RELATED"/>
    <property type="match status" value="1"/>
</dbReference>
<comment type="caution">
    <text evidence="2">The sequence shown here is derived from an EMBL/GenBank/DDBJ whole genome shotgun (WGS) entry which is preliminary data.</text>
</comment>
<dbReference type="InterPro" id="IPR045063">
    <property type="entry name" value="Dynamin_N"/>
</dbReference>
<evidence type="ECO:0000313" key="3">
    <source>
        <dbReference type="Proteomes" id="UP001159405"/>
    </source>
</evidence>
<accession>A0ABN8QJ58</accession>
<dbReference type="PANTHER" id="PTHR26392:SF92">
    <property type="entry name" value="PROTEIN KINASE DOMAIN-CONTAINING PROTEIN"/>
    <property type="match status" value="1"/>
</dbReference>
<dbReference type="Pfam" id="PF00350">
    <property type="entry name" value="Dynamin_N"/>
    <property type="match status" value="1"/>
</dbReference>
<dbReference type="Proteomes" id="UP001159405">
    <property type="component" value="Unassembled WGS sequence"/>
</dbReference>
<name>A0ABN8QJ58_9CNID</name>
<keyword evidence="3" id="KW-1185">Reference proteome</keyword>
<dbReference type="SUPFAM" id="SSF52540">
    <property type="entry name" value="P-loop containing nucleoside triphosphate hydrolases"/>
    <property type="match status" value="1"/>
</dbReference>
<organism evidence="2 3">
    <name type="scientific">Porites lobata</name>
    <dbReference type="NCBI Taxonomy" id="104759"/>
    <lineage>
        <taxon>Eukaryota</taxon>
        <taxon>Metazoa</taxon>
        <taxon>Cnidaria</taxon>
        <taxon>Anthozoa</taxon>
        <taxon>Hexacorallia</taxon>
        <taxon>Scleractinia</taxon>
        <taxon>Fungiina</taxon>
        <taxon>Poritidae</taxon>
        <taxon>Porites</taxon>
    </lineage>
</organism>
<evidence type="ECO:0000259" key="1">
    <source>
        <dbReference type="Pfam" id="PF00350"/>
    </source>
</evidence>
<reference evidence="2 3" key="1">
    <citation type="submission" date="2022-05" db="EMBL/GenBank/DDBJ databases">
        <authorList>
            <consortium name="Genoscope - CEA"/>
            <person name="William W."/>
        </authorList>
    </citation>
    <scope>NUCLEOTIDE SEQUENCE [LARGE SCALE GENOMIC DNA]</scope>
</reference>
<feature type="domain" description="Dynamin N-terminal" evidence="1">
    <location>
        <begin position="123"/>
        <end position="200"/>
    </location>
</feature>